<dbReference type="CDD" id="cd11049">
    <property type="entry name" value="CYP170A1-like"/>
    <property type="match status" value="1"/>
</dbReference>
<dbReference type="InterPro" id="IPR050121">
    <property type="entry name" value="Cytochrome_P450_monoxygenase"/>
</dbReference>
<keyword evidence="3" id="KW-0503">Monooxygenase</keyword>
<dbReference type="Proteomes" id="UP001432062">
    <property type="component" value="Chromosome"/>
</dbReference>
<organism evidence="4 5">
    <name type="scientific">Nocardia vinacea</name>
    <dbReference type="NCBI Taxonomy" id="96468"/>
    <lineage>
        <taxon>Bacteria</taxon>
        <taxon>Bacillati</taxon>
        <taxon>Actinomycetota</taxon>
        <taxon>Actinomycetes</taxon>
        <taxon>Mycobacteriales</taxon>
        <taxon>Nocardiaceae</taxon>
        <taxon>Nocardia</taxon>
    </lineage>
</organism>
<keyword evidence="3" id="KW-0479">Metal-binding</keyword>
<keyword evidence="3" id="KW-0408">Iron</keyword>
<dbReference type="PRINTS" id="PR00463">
    <property type="entry name" value="EP450I"/>
</dbReference>
<dbReference type="InterPro" id="IPR017972">
    <property type="entry name" value="Cyt_P450_CS"/>
</dbReference>
<dbReference type="InterPro" id="IPR002401">
    <property type="entry name" value="Cyt_P450_E_grp-I"/>
</dbReference>
<gene>
    <name evidence="4" type="ORF">OG563_45135</name>
</gene>
<keyword evidence="3" id="KW-0349">Heme</keyword>
<accession>A0ABZ1YT27</accession>
<dbReference type="PRINTS" id="PR00385">
    <property type="entry name" value="P450"/>
</dbReference>
<comment type="similarity">
    <text evidence="2 3">Belongs to the cytochrome P450 family.</text>
</comment>
<proteinExistence type="inferred from homology"/>
<dbReference type="PROSITE" id="PS00086">
    <property type="entry name" value="CYTOCHROME_P450"/>
    <property type="match status" value="1"/>
</dbReference>
<dbReference type="Gene3D" id="1.10.630.10">
    <property type="entry name" value="Cytochrome P450"/>
    <property type="match status" value="1"/>
</dbReference>
<dbReference type="RefSeq" id="WP_327099428.1">
    <property type="nucleotide sequence ID" value="NZ_CP109149.1"/>
</dbReference>
<dbReference type="Pfam" id="PF00067">
    <property type="entry name" value="p450"/>
    <property type="match status" value="1"/>
</dbReference>
<name>A0ABZ1YT27_9NOCA</name>
<evidence type="ECO:0000256" key="2">
    <source>
        <dbReference type="ARBA" id="ARBA00010617"/>
    </source>
</evidence>
<dbReference type="PANTHER" id="PTHR24305:SF166">
    <property type="entry name" value="CYTOCHROME P450 12A4, MITOCHONDRIAL-RELATED"/>
    <property type="match status" value="1"/>
</dbReference>
<evidence type="ECO:0000313" key="5">
    <source>
        <dbReference type="Proteomes" id="UP001432062"/>
    </source>
</evidence>
<reference evidence="4" key="1">
    <citation type="submission" date="2022-10" db="EMBL/GenBank/DDBJ databases">
        <title>The complete genomes of actinobacterial strains from the NBC collection.</title>
        <authorList>
            <person name="Joergensen T.S."/>
            <person name="Alvarez Arevalo M."/>
            <person name="Sterndorff E.B."/>
            <person name="Faurdal D."/>
            <person name="Vuksanovic O."/>
            <person name="Mourched A.-S."/>
            <person name="Charusanti P."/>
            <person name="Shaw S."/>
            <person name="Blin K."/>
            <person name="Weber T."/>
        </authorList>
    </citation>
    <scope>NUCLEOTIDE SEQUENCE</scope>
    <source>
        <strain evidence="4">NBC_01482</strain>
    </source>
</reference>
<comment type="cofactor">
    <cofactor evidence="1">
        <name>heme</name>
        <dbReference type="ChEBI" id="CHEBI:30413"/>
    </cofactor>
</comment>
<dbReference type="EMBL" id="CP109441">
    <property type="protein sequence ID" value="WUV46173.1"/>
    <property type="molecule type" value="Genomic_DNA"/>
</dbReference>
<evidence type="ECO:0000313" key="4">
    <source>
        <dbReference type="EMBL" id="WUV46173.1"/>
    </source>
</evidence>
<keyword evidence="3" id="KW-0560">Oxidoreductase</keyword>
<dbReference type="PANTHER" id="PTHR24305">
    <property type="entry name" value="CYTOCHROME P450"/>
    <property type="match status" value="1"/>
</dbReference>
<sequence length="459" mass="50600">MKNPIESIPLAPNTVPILGHGIRFLTDPIGFLSSLPTHGRLSRVQLGPLPVVVVCDPELARVVLLDDRTFDRGGPLYDRSREVAGDGIGTCPHSRHRRQRRLSQPAFQPGRMPGYSEAMVDSIENVIGSWQDGQRIQLGAEMSKLTVRVAVRTMFSSSFPETSVQQVADDFATIAGSIFRRMVLPPMANRLPTPANRSYYQARNRLRAVAAELIEQRRADNQDHGDLLSSLMRARDPDSTGAQVAMTDEELIDQVFTFLFAGAETTASTLTWALYLLGQNPEIRRQVQQEVDTVLNNDTARYEDLPNLPVVNRVVTETLRLYPAGWLLTRVVSADTTLDGVPLPAGTTVAVSPHVIHRRDEIYERAGEFVPDRWIGAEPDRTLFISFGAGARRCIGDQFGLVEASLALATIAARWRVAPLSTRPVPVSLAHLPAPTKLGMRVWRRDPVAVNASASEPGR</sequence>
<protein>
    <submittedName>
        <fullName evidence="4">Cytochrome P450</fullName>
    </submittedName>
</protein>
<dbReference type="SUPFAM" id="SSF48264">
    <property type="entry name" value="Cytochrome P450"/>
    <property type="match status" value="1"/>
</dbReference>
<dbReference type="InterPro" id="IPR001128">
    <property type="entry name" value="Cyt_P450"/>
</dbReference>
<keyword evidence="5" id="KW-1185">Reference proteome</keyword>
<dbReference type="InterPro" id="IPR036396">
    <property type="entry name" value="Cyt_P450_sf"/>
</dbReference>
<evidence type="ECO:0000256" key="1">
    <source>
        <dbReference type="ARBA" id="ARBA00001971"/>
    </source>
</evidence>
<evidence type="ECO:0000256" key="3">
    <source>
        <dbReference type="RuleBase" id="RU000461"/>
    </source>
</evidence>